<name>A0A560WED8_9MICO</name>
<comment type="subcellular location">
    <subcellularLocation>
        <location evidence="1">Cell envelope</location>
    </subcellularLocation>
</comment>
<evidence type="ECO:0000259" key="6">
    <source>
        <dbReference type="Pfam" id="PF09375"/>
    </source>
</evidence>
<organism evidence="7 8">
    <name type="scientific">Marihabitans asiaticum</name>
    <dbReference type="NCBI Taxonomy" id="415218"/>
    <lineage>
        <taxon>Bacteria</taxon>
        <taxon>Bacillati</taxon>
        <taxon>Actinomycetota</taxon>
        <taxon>Actinomycetes</taxon>
        <taxon>Micrococcales</taxon>
        <taxon>Intrasporangiaceae</taxon>
        <taxon>Marihabitans</taxon>
    </lineage>
</organism>
<dbReference type="EMBL" id="VIUW01000002">
    <property type="protein sequence ID" value="TWD15835.1"/>
    <property type="molecule type" value="Genomic_DNA"/>
</dbReference>
<dbReference type="Proteomes" id="UP000315628">
    <property type="component" value="Unassembled WGS sequence"/>
</dbReference>
<keyword evidence="3 5" id="KW-0732">Signal</keyword>
<evidence type="ECO:0000256" key="4">
    <source>
        <dbReference type="SAM" id="MobiDB-lite"/>
    </source>
</evidence>
<evidence type="ECO:0000256" key="2">
    <source>
        <dbReference type="ARBA" id="ARBA00005989"/>
    </source>
</evidence>
<feature type="compositionally biased region" description="Gly residues" evidence="4">
    <location>
        <begin position="41"/>
        <end position="57"/>
    </location>
</feature>
<keyword evidence="8" id="KW-1185">Reference proteome</keyword>
<comment type="similarity">
    <text evidence="2">Belongs to the EfeM/EfeO family.</text>
</comment>
<dbReference type="PROSITE" id="PS51257">
    <property type="entry name" value="PROKAR_LIPOPROTEIN"/>
    <property type="match status" value="1"/>
</dbReference>
<evidence type="ECO:0000313" key="8">
    <source>
        <dbReference type="Proteomes" id="UP000315628"/>
    </source>
</evidence>
<comment type="caution">
    <text evidence="7">The sequence shown here is derived from an EMBL/GenBank/DDBJ whole genome shotgun (WGS) entry which is preliminary data.</text>
</comment>
<evidence type="ECO:0000256" key="5">
    <source>
        <dbReference type="SAM" id="SignalP"/>
    </source>
</evidence>
<dbReference type="OrthoDB" id="7348379at2"/>
<reference evidence="7 8" key="1">
    <citation type="submission" date="2019-06" db="EMBL/GenBank/DDBJ databases">
        <title>Sequencing the genomes of 1000 actinobacteria strains.</title>
        <authorList>
            <person name="Klenk H.-P."/>
        </authorList>
    </citation>
    <scope>NUCLEOTIDE SEQUENCE [LARGE SCALE GENOMIC DNA]</scope>
    <source>
        <strain evidence="7 8">DSM 18935</strain>
    </source>
</reference>
<feature type="domain" description="Imelysin-like" evidence="6">
    <location>
        <begin position="73"/>
        <end position="318"/>
    </location>
</feature>
<dbReference type="AlphaFoldDB" id="A0A560WED8"/>
<feature type="region of interest" description="Disordered" evidence="4">
    <location>
        <begin position="33"/>
        <end position="65"/>
    </location>
</feature>
<dbReference type="PANTHER" id="PTHR39192:SF1">
    <property type="entry name" value="IRON UPTAKE SYSTEM COMPONENT EFEO"/>
    <property type="match status" value="1"/>
</dbReference>
<proteinExistence type="inferred from homology"/>
<dbReference type="InterPro" id="IPR034981">
    <property type="entry name" value="Imelysin-like_EfeO/Algp7"/>
</dbReference>
<dbReference type="InterPro" id="IPR038352">
    <property type="entry name" value="Imelysin_sf"/>
</dbReference>
<accession>A0A560WED8</accession>
<dbReference type="InterPro" id="IPR018976">
    <property type="entry name" value="Imelysin-like"/>
</dbReference>
<dbReference type="GO" id="GO:0030313">
    <property type="term" value="C:cell envelope"/>
    <property type="evidence" value="ECO:0007669"/>
    <property type="project" value="UniProtKB-SubCell"/>
</dbReference>
<dbReference type="Gene3D" id="1.20.1420.20">
    <property type="entry name" value="M75 peptidase, HXXE motif"/>
    <property type="match status" value="1"/>
</dbReference>
<feature type="chain" id="PRO_5039253190" evidence="5">
    <location>
        <begin position="24"/>
        <end position="327"/>
    </location>
</feature>
<dbReference type="InterPro" id="IPR053377">
    <property type="entry name" value="Iron_uptake_EfeM/EfeO"/>
</dbReference>
<dbReference type="RefSeq" id="WP_144856836.1">
    <property type="nucleotide sequence ID" value="NZ_BAAAYT010000001.1"/>
</dbReference>
<sequence>MARTTRAAVALTFAAALALTACGNDDGGQVTNLGSETGSASGSGAGSGSGSGSGSGLGSDLQQDTDNAKVAEAVEQYQAYVQEQAETMATATTTFTDAVRAGDLKAAQQAYAPSREPWERIEPIAGLIEELDGRMDARVDDFESPTDEEFTGWHRLEYLLFEKETTDGAKKFADQLDEDVATLQDKLGSLEIPAAAVPVGASELIDEVSMGKITGEEDRYSQTDLWDLGANVEGSKKAFDLLTPALKEADPDLASKITDQFAEVEETLAPLKDGDGWKLYCLEGGEYNTQCGDTITVDTTTKDQLQSQTQALAENLSQMAGALGLES</sequence>
<gene>
    <name evidence="7" type="ORF">FB557_1368</name>
</gene>
<dbReference type="InterPro" id="IPR050894">
    <property type="entry name" value="EfeM/EfeO_iron_uptake"/>
</dbReference>
<dbReference type="Pfam" id="PF09375">
    <property type="entry name" value="Peptidase_M75"/>
    <property type="match status" value="1"/>
</dbReference>
<evidence type="ECO:0000313" key="7">
    <source>
        <dbReference type="EMBL" id="TWD15835.1"/>
    </source>
</evidence>
<evidence type="ECO:0000256" key="1">
    <source>
        <dbReference type="ARBA" id="ARBA00004196"/>
    </source>
</evidence>
<dbReference type="PANTHER" id="PTHR39192">
    <property type="entry name" value="IRON UPTAKE SYSTEM COMPONENT EFEO"/>
    <property type="match status" value="1"/>
</dbReference>
<dbReference type="NCBIfam" id="NF041757">
    <property type="entry name" value="EfeO"/>
    <property type="match status" value="1"/>
</dbReference>
<feature type="signal peptide" evidence="5">
    <location>
        <begin position="1"/>
        <end position="23"/>
    </location>
</feature>
<protein>
    <submittedName>
        <fullName evidence="7">Iron uptake system component EfeO</fullName>
    </submittedName>
</protein>
<dbReference type="CDD" id="cd14656">
    <property type="entry name" value="Imelysin-like_EfeO"/>
    <property type="match status" value="1"/>
</dbReference>
<evidence type="ECO:0000256" key="3">
    <source>
        <dbReference type="ARBA" id="ARBA00022729"/>
    </source>
</evidence>